<sequence>GQSTQSFFTPFYLSQEIG</sequence>
<evidence type="ECO:0000313" key="2">
    <source>
        <dbReference type="Proteomes" id="UP000035740"/>
    </source>
</evidence>
<dbReference type="EMBL" id="KQ090591">
    <property type="protein sequence ID" value="KMS95024.1"/>
    <property type="molecule type" value="Genomic_DNA"/>
</dbReference>
<accession>A0A0J8B1X0</accession>
<dbReference type="Proteomes" id="UP000035740">
    <property type="component" value="Unassembled WGS sequence"/>
</dbReference>
<evidence type="ECO:0000313" key="1">
    <source>
        <dbReference type="EMBL" id="KMS95024.1"/>
    </source>
</evidence>
<protein>
    <submittedName>
        <fullName evidence="1">Uncharacterized protein</fullName>
    </submittedName>
</protein>
<keyword evidence="2" id="KW-1185">Reference proteome</keyword>
<gene>
    <name evidence="1" type="ORF">BVRB_013160</name>
</gene>
<proteinExistence type="predicted"/>
<name>A0A0J8B1X0_BETVV</name>
<dbReference type="AlphaFoldDB" id="A0A0J8B1X0"/>
<organism evidence="1 2">
    <name type="scientific">Beta vulgaris subsp. vulgaris</name>
    <name type="common">Beet</name>
    <dbReference type="NCBI Taxonomy" id="3555"/>
    <lineage>
        <taxon>Eukaryota</taxon>
        <taxon>Viridiplantae</taxon>
        <taxon>Streptophyta</taxon>
        <taxon>Embryophyta</taxon>
        <taxon>Tracheophyta</taxon>
        <taxon>Spermatophyta</taxon>
        <taxon>Magnoliopsida</taxon>
        <taxon>eudicotyledons</taxon>
        <taxon>Gunneridae</taxon>
        <taxon>Pentapetalae</taxon>
        <taxon>Caryophyllales</taxon>
        <taxon>Chenopodiaceae</taxon>
        <taxon>Betoideae</taxon>
        <taxon>Beta</taxon>
    </lineage>
</organism>
<reference evidence="1 2" key="1">
    <citation type="journal article" date="2014" name="Nature">
        <title>The genome of the recently domesticated crop plant sugar beet (Beta vulgaris).</title>
        <authorList>
            <person name="Dohm J.C."/>
            <person name="Minoche A.E."/>
            <person name="Holtgrawe D."/>
            <person name="Capella-Gutierrez S."/>
            <person name="Zakrzewski F."/>
            <person name="Tafer H."/>
            <person name="Rupp O."/>
            <person name="Sorensen T.R."/>
            <person name="Stracke R."/>
            <person name="Reinhardt R."/>
            <person name="Goesmann A."/>
            <person name="Kraft T."/>
            <person name="Schulz B."/>
            <person name="Stadler P.F."/>
            <person name="Schmidt T."/>
            <person name="Gabaldon T."/>
            <person name="Lehrach H."/>
            <person name="Weisshaar B."/>
            <person name="Himmelbauer H."/>
        </authorList>
    </citation>
    <scope>NUCLEOTIDE SEQUENCE [LARGE SCALE GENOMIC DNA]</scope>
    <source>
        <tissue evidence="1">Taproot</tissue>
    </source>
</reference>
<feature type="non-terminal residue" evidence="1">
    <location>
        <position position="1"/>
    </location>
</feature>